<dbReference type="GeneID" id="93588918"/>
<reference evidence="2 3" key="1">
    <citation type="submission" date="2019-01" db="EMBL/GenBank/DDBJ databases">
        <title>Intercellular communication is required for trap formation in the nematode-trapping fungus Duddingtonia flagrans.</title>
        <authorList>
            <person name="Youssar L."/>
            <person name="Wernet V."/>
            <person name="Hensel N."/>
            <person name="Hildebrandt H.-G."/>
            <person name="Fischer R."/>
        </authorList>
    </citation>
    <scope>NUCLEOTIDE SEQUENCE [LARGE SCALE GENOMIC DNA]</scope>
    <source>
        <strain evidence="2 3">CBS H-5679</strain>
    </source>
</reference>
<dbReference type="RefSeq" id="XP_067487717.1">
    <property type="nucleotide sequence ID" value="XM_067636062.1"/>
</dbReference>
<dbReference type="OrthoDB" id="5311054at2759"/>
<dbReference type="VEuPathDB" id="FungiDB:DFL_006607"/>
<evidence type="ECO:0000313" key="3">
    <source>
        <dbReference type="Proteomes" id="UP000283090"/>
    </source>
</evidence>
<dbReference type="AlphaFoldDB" id="A0A436ZTV6"/>
<evidence type="ECO:0000313" key="2">
    <source>
        <dbReference type="EMBL" id="RVD82173.1"/>
    </source>
</evidence>
<dbReference type="SUPFAM" id="SSF81383">
    <property type="entry name" value="F-box domain"/>
    <property type="match status" value="1"/>
</dbReference>
<dbReference type="Proteomes" id="UP000283090">
    <property type="component" value="Unassembled WGS sequence"/>
</dbReference>
<gene>
    <name evidence="2" type="ORF">DFL_006607</name>
</gene>
<dbReference type="InterPro" id="IPR001810">
    <property type="entry name" value="F-box_dom"/>
</dbReference>
<evidence type="ECO:0000259" key="1">
    <source>
        <dbReference type="PROSITE" id="PS50181"/>
    </source>
</evidence>
<keyword evidence="3" id="KW-1185">Reference proteome</keyword>
<sequence>MHIHDLPTELHIQILKYLPSISDQISISLTCQRWQSILNAPDFQRSRYNFLPPYNIGIHKFFDDTDNPDSSESRLFTDQFKSPYGHEPAATRLGCEYNCDTGKIASYYYLFGHRDNNEQPYPGIQSTKYNISKCPFLDEPLINHGVGPEARIVSFENSNSMVVNPMENREISRYRKLISQDPIRPMTVGEYATGDCLIRTLRMTTCHCECQCFCSLLYSGGPGSFLRHMRYGDVPCGSELKIVWPANLASKPSVNATVREAAKAAVDGVLIEHLNKRDAGTLDPGYSYVRSFGFAAVVTAPWNTVYYDTKGNKSYYKGKRECRWWDLEGIHYGPWKKVHRRLPGDDYNIQRLQRHEGKIVDRMETLLI</sequence>
<dbReference type="PROSITE" id="PS50181">
    <property type="entry name" value="FBOX"/>
    <property type="match status" value="1"/>
</dbReference>
<name>A0A436ZTV6_ARTFL</name>
<dbReference type="SMART" id="SM00256">
    <property type="entry name" value="FBOX"/>
    <property type="match status" value="1"/>
</dbReference>
<protein>
    <recommendedName>
        <fullName evidence="1">F-box domain-containing protein</fullName>
    </recommendedName>
</protein>
<dbReference type="Pfam" id="PF12937">
    <property type="entry name" value="F-box-like"/>
    <property type="match status" value="1"/>
</dbReference>
<dbReference type="CDD" id="cd09917">
    <property type="entry name" value="F-box_SF"/>
    <property type="match status" value="1"/>
</dbReference>
<accession>A0A436ZTV6</accession>
<dbReference type="EMBL" id="SAEB01000009">
    <property type="protein sequence ID" value="RVD82173.1"/>
    <property type="molecule type" value="Genomic_DNA"/>
</dbReference>
<dbReference type="InterPro" id="IPR036047">
    <property type="entry name" value="F-box-like_dom_sf"/>
</dbReference>
<organism evidence="2 3">
    <name type="scientific">Arthrobotrys flagrans</name>
    <name type="common">Nematode-trapping fungus</name>
    <name type="synonym">Trichothecium flagrans</name>
    <dbReference type="NCBI Taxonomy" id="97331"/>
    <lineage>
        <taxon>Eukaryota</taxon>
        <taxon>Fungi</taxon>
        <taxon>Dikarya</taxon>
        <taxon>Ascomycota</taxon>
        <taxon>Pezizomycotina</taxon>
        <taxon>Orbiliomycetes</taxon>
        <taxon>Orbiliales</taxon>
        <taxon>Orbiliaceae</taxon>
        <taxon>Arthrobotrys</taxon>
    </lineage>
</organism>
<feature type="domain" description="F-box" evidence="1">
    <location>
        <begin position="1"/>
        <end position="51"/>
    </location>
</feature>
<dbReference type="Gene3D" id="1.20.1280.50">
    <property type="match status" value="1"/>
</dbReference>
<proteinExistence type="predicted"/>
<comment type="caution">
    <text evidence="2">The sequence shown here is derived from an EMBL/GenBank/DDBJ whole genome shotgun (WGS) entry which is preliminary data.</text>
</comment>